<keyword evidence="3" id="KW-1185">Reference proteome</keyword>
<dbReference type="AlphaFoldDB" id="A0A369LCM9"/>
<sequence>MSKKHFNFKSSIRDWYIRAFPSDELGYRINPLATFAGAVKCMADGGDIYKYLGVGDSLVRENVFSKIAAITGVDYDAVYDLWSHHDEDESSRLVFLGDHPDCVVDRDWREQFDEVVSPSEQVRYDEMLAAEEHRKAETFDSFMEVNETPMDEVRSAGIALMLMQGIVFAEIAKKIDGPSEELDERIATFNRDLKRLYNEPLHKKVEQIESQVGKLEEKAAIYDEMRYIAEHTDPADIRIAEGSTSMTGALMAAAMASYDLSCGLIDDEHIGRYSDVITALEERMGVGAGGLSVQTEAGELIANAKEDGISVGINIPGGKCADIAFVDANPDANDLYPTPVRAFTYNGCDEEPDHRTDVHLDGDMVLEGQMAAEIPSHLPADIAAAAKEAAAKSVKPDSVGAGGIKH</sequence>
<evidence type="ECO:0000313" key="3">
    <source>
        <dbReference type="Proteomes" id="UP000253792"/>
    </source>
</evidence>
<accession>A0A369LCM9</accession>
<dbReference type="Proteomes" id="UP000253792">
    <property type="component" value="Unassembled WGS sequence"/>
</dbReference>
<dbReference type="RefSeq" id="WP_114619919.1">
    <property type="nucleotide sequence ID" value="NZ_PPTP01000001.1"/>
</dbReference>
<comment type="caution">
    <text evidence="2">The sequence shown here is derived from an EMBL/GenBank/DDBJ whole genome shotgun (WGS) entry which is preliminary data.</text>
</comment>
<keyword evidence="1" id="KW-0175">Coiled coil</keyword>
<organism evidence="2 3">
    <name type="scientific">Senegalimassilia anaerobia</name>
    <dbReference type="NCBI Taxonomy" id="1473216"/>
    <lineage>
        <taxon>Bacteria</taxon>
        <taxon>Bacillati</taxon>
        <taxon>Actinomycetota</taxon>
        <taxon>Coriobacteriia</taxon>
        <taxon>Coriobacteriales</taxon>
        <taxon>Coriobacteriaceae</taxon>
        <taxon>Senegalimassilia</taxon>
    </lineage>
</organism>
<gene>
    <name evidence="2" type="ORF">C1880_00760</name>
</gene>
<proteinExistence type="predicted"/>
<dbReference type="EMBL" id="PPTP01000001">
    <property type="protein sequence ID" value="RDB57393.1"/>
    <property type="molecule type" value="Genomic_DNA"/>
</dbReference>
<feature type="coiled-coil region" evidence="1">
    <location>
        <begin position="179"/>
        <end position="225"/>
    </location>
</feature>
<dbReference type="OrthoDB" id="3199439at2"/>
<protein>
    <submittedName>
        <fullName evidence="2">Uncharacterized protein</fullName>
    </submittedName>
</protein>
<reference evidence="2 3" key="1">
    <citation type="journal article" date="2018" name="Elife">
        <title>Discovery and characterization of a prevalent human gut bacterial enzyme sufficient for the inactivation of a family of plant toxins.</title>
        <authorList>
            <person name="Koppel N."/>
            <person name="Bisanz J.E."/>
            <person name="Pandelia M.E."/>
            <person name="Turnbaugh P.J."/>
            <person name="Balskus E.P."/>
        </authorList>
    </citation>
    <scope>NUCLEOTIDE SEQUENCE [LARGE SCALE GENOMIC DNA]</scope>
    <source>
        <strain evidence="3">anaerobia AP69FAA</strain>
    </source>
</reference>
<evidence type="ECO:0000256" key="1">
    <source>
        <dbReference type="SAM" id="Coils"/>
    </source>
</evidence>
<evidence type="ECO:0000313" key="2">
    <source>
        <dbReference type="EMBL" id="RDB57393.1"/>
    </source>
</evidence>
<name>A0A369LCM9_9ACTN</name>